<dbReference type="AlphaFoldDB" id="A0AAD3SSE9"/>
<comment type="caution">
    <text evidence="2">The sequence shown here is derived from an EMBL/GenBank/DDBJ whole genome shotgun (WGS) entry which is preliminary data.</text>
</comment>
<evidence type="ECO:0000256" key="1">
    <source>
        <dbReference type="SAM" id="MobiDB-lite"/>
    </source>
</evidence>
<dbReference type="EMBL" id="BSYO01000015">
    <property type="protein sequence ID" value="GMH15617.1"/>
    <property type="molecule type" value="Genomic_DNA"/>
</dbReference>
<gene>
    <name evidence="2" type="ORF">Nepgr_017458</name>
</gene>
<protein>
    <submittedName>
        <fullName evidence="2">Uncharacterized protein</fullName>
    </submittedName>
</protein>
<reference evidence="2" key="1">
    <citation type="submission" date="2023-05" db="EMBL/GenBank/DDBJ databases">
        <title>Nepenthes gracilis genome sequencing.</title>
        <authorList>
            <person name="Fukushima K."/>
        </authorList>
    </citation>
    <scope>NUCLEOTIDE SEQUENCE</scope>
    <source>
        <strain evidence="2">SING2019-196</strain>
    </source>
</reference>
<sequence length="125" mass="14287">MDITAPLPCPPTTMRPSHQNGSRISSIHFQDKQSQSTTEYISKEYLQQAPAATEDCFTVSSLHSKAIPNICNKRYCFSISYNIRMLPPAFKFHANRIGGENEKQKNLQQLPHRSNRILNHSHISY</sequence>
<proteinExistence type="predicted"/>
<accession>A0AAD3SSE9</accession>
<organism evidence="2 3">
    <name type="scientific">Nepenthes gracilis</name>
    <name type="common">Slender pitcher plant</name>
    <dbReference type="NCBI Taxonomy" id="150966"/>
    <lineage>
        <taxon>Eukaryota</taxon>
        <taxon>Viridiplantae</taxon>
        <taxon>Streptophyta</taxon>
        <taxon>Embryophyta</taxon>
        <taxon>Tracheophyta</taxon>
        <taxon>Spermatophyta</taxon>
        <taxon>Magnoliopsida</taxon>
        <taxon>eudicotyledons</taxon>
        <taxon>Gunneridae</taxon>
        <taxon>Pentapetalae</taxon>
        <taxon>Caryophyllales</taxon>
        <taxon>Nepenthaceae</taxon>
        <taxon>Nepenthes</taxon>
    </lineage>
</organism>
<evidence type="ECO:0000313" key="3">
    <source>
        <dbReference type="Proteomes" id="UP001279734"/>
    </source>
</evidence>
<keyword evidence="3" id="KW-1185">Reference proteome</keyword>
<name>A0AAD3SSE9_NEPGR</name>
<feature type="compositionally biased region" description="Polar residues" evidence="1">
    <location>
        <begin position="14"/>
        <end position="23"/>
    </location>
</feature>
<dbReference type="Proteomes" id="UP001279734">
    <property type="component" value="Unassembled WGS sequence"/>
</dbReference>
<evidence type="ECO:0000313" key="2">
    <source>
        <dbReference type="EMBL" id="GMH15617.1"/>
    </source>
</evidence>
<feature type="region of interest" description="Disordered" evidence="1">
    <location>
        <begin position="1"/>
        <end position="23"/>
    </location>
</feature>